<keyword evidence="3" id="KW-1185">Reference proteome</keyword>
<dbReference type="PANTHER" id="PTHR11851">
    <property type="entry name" value="METALLOPROTEASE"/>
    <property type="match status" value="1"/>
</dbReference>
<protein>
    <submittedName>
        <fullName evidence="2">Peptidase M16</fullName>
    </submittedName>
</protein>
<evidence type="ECO:0000313" key="3">
    <source>
        <dbReference type="Proteomes" id="UP000180098"/>
    </source>
</evidence>
<feature type="domain" description="Peptidase M16 C-terminal" evidence="1">
    <location>
        <begin position="184"/>
        <end position="360"/>
    </location>
</feature>
<dbReference type="EMBL" id="MLQQ01000042">
    <property type="protein sequence ID" value="OIJ09962.1"/>
    <property type="molecule type" value="Genomic_DNA"/>
</dbReference>
<evidence type="ECO:0000259" key="1">
    <source>
        <dbReference type="Pfam" id="PF05193"/>
    </source>
</evidence>
<dbReference type="Gene3D" id="3.30.830.10">
    <property type="entry name" value="Metalloenzyme, LuxS/M16 peptidase-like"/>
    <property type="match status" value="2"/>
</dbReference>
<gene>
    <name evidence="2" type="ORF">BKP35_15900</name>
</gene>
<name>A0A1S2LBU6_9BACI</name>
<dbReference type="AlphaFoldDB" id="A0A1S2LBU6"/>
<dbReference type="RefSeq" id="WP_071314349.1">
    <property type="nucleotide sequence ID" value="NZ_MLQQ01000042.1"/>
</dbReference>
<sequence>MNNEVKETEVNGINLHVVETKKYKTNTIVLHIKSPLVREAVTKRALLPYILQNGTERFPTRKAIRSYLDELYGATLSVDVGKKGENQILSFRMDVSNENFLKDKTPLLEEAIKLLADIILHPTLESGVFKSQVVTNEKRNLKQQIQSIFDDKLRYANMRVTEEMCKDEPYGLSVWGYEDELDAITEGELFEQYNSMLTNDSFDLFVVGDVNNSDINRMVQNYFVFEGDRKPITNSVENKQKQEVSKENVVFEEQDIKQGKLHIGFRTNTTFNDDDYFAMQMFNGIFGGFSHSKLFINVREKASLAYYASSRYESHKGILMVMSGIEFSKYDQAVSIIKEQLGSMQNGDFTDEEIVQTKAVLKNQVLETIDVAKGHVELLYHNSIANKTRSVSDWLTGIDNVKKEDIVKVAEQIQLDTIYFLKGKEE</sequence>
<dbReference type="NCBIfam" id="NF047422">
    <property type="entry name" value="YfmF_fam"/>
    <property type="match status" value="1"/>
</dbReference>
<dbReference type="Pfam" id="PF05193">
    <property type="entry name" value="Peptidase_M16_C"/>
    <property type="match status" value="1"/>
</dbReference>
<dbReference type="Proteomes" id="UP000180098">
    <property type="component" value="Unassembled WGS sequence"/>
</dbReference>
<proteinExistence type="predicted"/>
<dbReference type="InterPro" id="IPR050361">
    <property type="entry name" value="MPP/UQCRC_Complex"/>
</dbReference>
<reference evidence="2 3" key="1">
    <citation type="submission" date="2016-10" db="EMBL/GenBank/DDBJ databases">
        <title>Draft genome sequences of four alkaliphilic bacteria belonging to the Anaerobacillus genus.</title>
        <authorList>
            <person name="Bassil N.M."/>
            <person name="Lloyd J.R."/>
        </authorList>
    </citation>
    <scope>NUCLEOTIDE SEQUENCE [LARGE SCALE GENOMIC DNA]</scope>
    <source>
        <strain evidence="2 3">DSM 15340</strain>
    </source>
</reference>
<dbReference type="PANTHER" id="PTHR11851:SF186">
    <property type="entry name" value="INACTIVE METALLOPROTEASE YMFF-RELATED"/>
    <property type="match status" value="1"/>
</dbReference>
<dbReference type="GO" id="GO:0046872">
    <property type="term" value="F:metal ion binding"/>
    <property type="evidence" value="ECO:0007669"/>
    <property type="project" value="InterPro"/>
</dbReference>
<comment type="caution">
    <text evidence="2">The sequence shown here is derived from an EMBL/GenBank/DDBJ whole genome shotgun (WGS) entry which is preliminary data.</text>
</comment>
<dbReference type="InterPro" id="IPR011249">
    <property type="entry name" value="Metalloenz_LuxS/M16"/>
</dbReference>
<dbReference type="InterPro" id="IPR007863">
    <property type="entry name" value="Peptidase_M16_C"/>
</dbReference>
<evidence type="ECO:0000313" key="2">
    <source>
        <dbReference type="EMBL" id="OIJ09962.1"/>
    </source>
</evidence>
<organism evidence="2 3">
    <name type="scientific">Anaerobacillus arseniciselenatis</name>
    <dbReference type="NCBI Taxonomy" id="85682"/>
    <lineage>
        <taxon>Bacteria</taxon>
        <taxon>Bacillati</taxon>
        <taxon>Bacillota</taxon>
        <taxon>Bacilli</taxon>
        <taxon>Bacillales</taxon>
        <taxon>Bacillaceae</taxon>
        <taxon>Anaerobacillus</taxon>
    </lineage>
</organism>
<dbReference type="SUPFAM" id="SSF63411">
    <property type="entry name" value="LuxS/MPP-like metallohydrolase"/>
    <property type="match status" value="2"/>
</dbReference>
<dbReference type="OrthoDB" id="9762085at2"/>
<accession>A0A1S2LBU6</accession>